<dbReference type="Proteomes" id="UP000578697">
    <property type="component" value="Unassembled WGS sequence"/>
</dbReference>
<evidence type="ECO:0000259" key="1">
    <source>
        <dbReference type="Pfam" id="PF20740"/>
    </source>
</evidence>
<evidence type="ECO:0000313" key="4">
    <source>
        <dbReference type="Proteomes" id="UP000578697"/>
    </source>
</evidence>
<dbReference type="EMBL" id="JACHFR010000001">
    <property type="protein sequence ID" value="MBB5218183.1"/>
    <property type="molecule type" value="Genomic_DNA"/>
</dbReference>
<keyword evidence="4" id="KW-1185">Reference proteome</keyword>
<evidence type="ECO:0000313" key="2">
    <source>
        <dbReference type="EMBL" id="MBB5218183.1"/>
    </source>
</evidence>
<dbReference type="RefSeq" id="WP_184651611.1">
    <property type="nucleotide sequence ID" value="NZ_JACHFR010000001.1"/>
</dbReference>
<evidence type="ECO:0000313" key="3">
    <source>
        <dbReference type="EMBL" id="QOS40112.1"/>
    </source>
</evidence>
<reference evidence="2 4" key="2">
    <citation type="submission" date="2020-08" db="EMBL/GenBank/DDBJ databases">
        <title>Genomic Encyclopedia of Type Strains, Phase IV (KMG-IV): sequencing the most valuable type-strain genomes for metagenomic binning, comparative biology and taxonomic classification.</title>
        <authorList>
            <person name="Goeker M."/>
        </authorList>
    </citation>
    <scope>NUCLEOTIDE SEQUENCE [LARGE SCALE GENOMIC DNA]</scope>
    <source>
        <strain evidence="2 4">DSM 103679</strain>
    </source>
</reference>
<protein>
    <recommendedName>
        <fullName evidence="1">Outer membrane-associated lipoprotein TP0453 domain-containing protein</fullName>
    </recommendedName>
</protein>
<dbReference type="AlphaFoldDB" id="A0A840SF50"/>
<name>A0A840SF50_9SPIR</name>
<dbReference type="KEGG" id="trc:DYE49_06435"/>
<accession>A0A840SF50</accession>
<evidence type="ECO:0000313" key="5">
    <source>
        <dbReference type="Proteomes" id="UP000593591"/>
    </source>
</evidence>
<dbReference type="Pfam" id="PF20740">
    <property type="entry name" value="TP0453"/>
    <property type="match status" value="1"/>
</dbReference>
<dbReference type="InterPro" id="IPR049340">
    <property type="entry name" value="TP0453"/>
</dbReference>
<proteinExistence type="predicted"/>
<gene>
    <name evidence="3" type="ORF">DYE49_06435</name>
    <name evidence="2" type="ORF">HNP77_000527</name>
</gene>
<organism evidence="2 4">
    <name type="scientific">Treponema rectale</name>
    <dbReference type="NCBI Taxonomy" id="744512"/>
    <lineage>
        <taxon>Bacteria</taxon>
        <taxon>Pseudomonadati</taxon>
        <taxon>Spirochaetota</taxon>
        <taxon>Spirochaetia</taxon>
        <taxon>Spirochaetales</taxon>
        <taxon>Treponemataceae</taxon>
        <taxon>Treponema</taxon>
    </lineage>
</organism>
<feature type="domain" description="Outer membrane-associated lipoprotein TP0453" evidence="1">
    <location>
        <begin position="31"/>
        <end position="293"/>
    </location>
</feature>
<dbReference type="Proteomes" id="UP000593591">
    <property type="component" value="Chromosome"/>
</dbReference>
<reference evidence="3 5" key="1">
    <citation type="submission" date="2018-08" db="EMBL/GenBank/DDBJ databases">
        <title>The first complete genome of Treponema rectale (CHPAT), a commensal spirochete of the bovine rectum.</title>
        <authorList>
            <person name="Staton G.J."/>
            <person name="Clegg S.R."/>
            <person name="Carter S.D."/>
            <person name="Radford A.D."/>
            <person name="Darby A."/>
            <person name="Hall N."/>
            <person name="Birtles R.J."/>
            <person name="Evans N.J."/>
        </authorList>
    </citation>
    <scope>NUCLEOTIDE SEQUENCE [LARGE SCALE GENOMIC DNA]</scope>
    <source>
        <strain evidence="3 5">CHPA</strain>
    </source>
</reference>
<dbReference type="PROSITE" id="PS51257">
    <property type="entry name" value="PROKAR_LIPOPROTEIN"/>
    <property type="match status" value="1"/>
</dbReference>
<dbReference type="EMBL" id="CP031517">
    <property type="protein sequence ID" value="QOS40112.1"/>
    <property type="molecule type" value="Genomic_DNA"/>
</dbReference>
<sequence length="323" mass="35921">MKRRLLLSVFCTFIPALFFSCRSSSIELEEGSVSPLALLDDQSSIYINIPVQKHQKLFADILCSQVEGLAEKDAMSLASRTGHLYAGLGTVKDRSRLEAAATVDIPKVGINSVFKKKNGWYSAEYVSAAKPENGVSAAGVPSKYTVYSRNDNPLKISFPVKQILCVSKNVEVMLDKYSSQAALADNDMNAYLTQDSDDILFYVTRPGQYLRNMIGVTVQGADRVWGTLAYVPDEKKPKNDTGKYSMSFYMHLQDKKTMKAFQGLLALSFAMSDGSVEQIDELTIKVSGVEVSRKQINEMFIRKPITGTHYRVEGDKVYAEPDR</sequence>